<accession>A0A7R9ACQ3</accession>
<gene>
    <name evidence="3" type="ORF">DSTB1V02_LOCUS11238</name>
</gene>
<evidence type="ECO:0000256" key="1">
    <source>
        <dbReference type="ARBA" id="ARBA00022837"/>
    </source>
</evidence>
<dbReference type="AlphaFoldDB" id="A0A7R9ACQ3"/>
<dbReference type="EMBL" id="CAJPEV010003573">
    <property type="protein sequence ID" value="CAG0900051.1"/>
    <property type="molecule type" value="Genomic_DNA"/>
</dbReference>
<dbReference type="InterPro" id="IPR011992">
    <property type="entry name" value="EF-hand-dom_pair"/>
</dbReference>
<dbReference type="Proteomes" id="UP000677054">
    <property type="component" value="Unassembled WGS sequence"/>
</dbReference>
<evidence type="ECO:0000313" key="3">
    <source>
        <dbReference type="EMBL" id="CAD7251472.1"/>
    </source>
</evidence>
<dbReference type="PROSITE" id="PS50222">
    <property type="entry name" value="EF_HAND_2"/>
    <property type="match status" value="1"/>
</dbReference>
<dbReference type="GO" id="GO:0005509">
    <property type="term" value="F:calcium ion binding"/>
    <property type="evidence" value="ECO:0007669"/>
    <property type="project" value="InterPro"/>
</dbReference>
<evidence type="ECO:0000259" key="2">
    <source>
        <dbReference type="PROSITE" id="PS50222"/>
    </source>
</evidence>
<dbReference type="SUPFAM" id="SSF47473">
    <property type="entry name" value="EF-hand"/>
    <property type="match status" value="1"/>
</dbReference>
<name>A0A7R9ACQ3_9CRUS</name>
<keyword evidence="4" id="KW-1185">Reference proteome</keyword>
<dbReference type="EMBL" id="LR903090">
    <property type="protein sequence ID" value="CAD7251472.1"/>
    <property type="molecule type" value="Genomic_DNA"/>
</dbReference>
<dbReference type="OrthoDB" id="10038259at2759"/>
<dbReference type="Gene3D" id="1.10.238.10">
    <property type="entry name" value="EF-hand"/>
    <property type="match status" value="1"/>
</dbReference>
<proteinExistence type="predicted"/>
<dbReference type="PROSITE" id="PS00018">
    <property type="entry name" value="EF_HAND_1"/>
    <property type="match status" value="2"/>
</dbReference>
<feature type="domain" description="EF-hand" evidence="2">
    <location>
        <begin position="60"/>
        <end position="95"/>
    </location>
</feature>
<reference evidence="3" key="1">
    <citation type="submission" date="2020-11" db="EMBL/GenBank/DDBJ databases">
        <authorList>
            <person name="Tran Van P."/>
        </authorList>
    </citation>
    <scope>NUCLEOTIDE SEQUENCE</scope>
</reference>
<protein>
    <recommendedName>
        <fullName evidence="2">EF-hand domain-containing protein</fullName>
    </recommendedName>
</protein>
<evidence type="ECO:0000313" key="4">
    <source>
        <dbReference type="Proteomes" id="UP000677054"/>
    </source>
</evidence>
<keyword evidence="1" id="KW-0106">Calcium</keyword>
<dbReference type="Pfam" id="PF13202">
    <property type="entry name" value="EF-hand_5"/>
    <property type="match status" value="1"/>
</dbReference>
<dbReference type="InterPro" id="IPR002048">
    <property type="entry name" value="EF_hand_dom"/>
</dbReference>
<sequence>MAGNEDFFREKHRFLYHYFYDLNRDGVLTKEDFEAMAREYAVVQRRGKFEEDVVDRWKAVTAKWWLELYQNADRNKDEKVDFEEWLNYFKSMRTSLKNAEDLPDFLKGFLQLHFVFLDHNKDGLICTKDYKHYLQTRQMDPNRAEEAFQSLISERDAETGNKLSRERFNELFLDFLSSLDPRSPGKFICGPLDYQTKGDSPS</sequence>
<dbReference type="InterPro" id="IPR018247">
    <property type="entry name" value="EF_Hand_1_Ca_BS"/>
</dbReference>
<organism evidence="3">
    <name type="scientific">Darwinula stevensoni</name>
    <dbReference type="NCBI Taxonomy" id="69355"/>
    <lineage>
        <taxon>Eukaryota</taxon>
        <taxon>Metazoa</taxon>
        <taxon>Ecdysozoa</taxon>
        <taxon>Arthropoda</taxon>
        <taxon>Crustacea</taxon>
        <taxon>Oligostraca</taxon>
        <taxon>Ostracoda</taxon>
        <taxon>Podocopa</taxon>
        <taxon>Podocopida</taxon>
        <taxon>Darwinulocopina</taxon>
        <taxon>Darwinuloidea</taxon>
        <taxon>Darwinulidae</taxon>
        <taxon>Darwinula</taxon>
    </lineage>
</organism>